<sequence>MGTILLRILGKLDDYLSPEVLLLALLAPLLLTGMATIAWYLLRLIASYGVRHAVRTGQLQPSVRHIIDSNRPPRVTVRPVNNVKAPAVAALARSAVLAISSPHGRKPIDGICQPLAVIRLR</sequence>
<keyword evidence="1" id="KW-0472">Membrane</keyword>
<organism evidence="2 3">
    <name type="scientific">Serratia odorifera</name>
    <dbReference type="NCBI Taxonomy" id="618"/>
    <lineage>
        <taxon>Bacteria</taxon>
        <taxon>Pseudomonadati</taxon>
        <taxon>Pseudomonadota</taxon>
        <taxon>Gammaproteobacteria</taxon>
        <taxon>Enterobacterales</taxon>
        <taxon>Yersiniaceae</taxon>
        <taxon>Serratia</taxon>
    </lineage>
</organism>
<dbReference type="AlphaFoldDB" id="A0A3S4DIQ5"/>
<gene>
    <name evidence="2" type="ORF">NCTC11214_01988</name>
</gene>
<name>A0A3S4DIQ5_SEROD</name>
<evidence type="ECO:0000256" key="1">
    <source>
        <dbReference type="SAM" id="Phobius"/>
    </source>
</evidence>
<protein>
    <submittedName>
        <fullName evidence="2">Uncharacterized protein</fullName>
    </submittedName>
</protein>
<keyword evidence="1" id="KW-1133">Transmembrane helix</keyword>
<dbReference type="RefSeq" id="WP_004957492.1">
    <property type="nucleotide sequence ID" value="NZ_JAEKCK010000007.1"/>
</dbReference>
<dbReference type="Proteomes" id="UP000281391">
    <property type="component" value="Chromosome"/>
</dbReference>
<proteinExistence type="predicted"/>
<reference evidence="2 3" key="1">
    <citation type="submission" date="2018-12" db="EMBL/GenBank/DDBJ databases">
        <authorList>
            <consortium name="Pathogen Informatics"/>
        </authorList>
    </citation>
    <scope>NUCLEOTIDE SEQUENCE [LARGE SCALE GENOMIC DNA]</scope>
    <source>
        <strain evidence="2 3">NCTC11214</strain>
    </source>
</reference>
<keyword evidence="1" id="KW-0812">Transmembrane</keyword>
<evidence type="ECO:0000313" key="3">
    <source>
        <dbReference type="Proteomes" id="UP000281391"/>
    </source>
</evidence>
<dbReference type="KEGG" id="sof:NCTC11214_01988"/>
<evidence type="ECO:0000313" key="2">
    <source>
        <dbReference type="EMBL" id="VDZ56140.1"/>
    </source>
</evidence>
<feature type="transmembrane region" description="Helical" evidence="1">
    <location>
        <begin position="20"/>
        <end position="42"/>
    </location>
</feature>
<dbReference type="EMBL" id="LR134117">
    <property type="protein sequence ID" value="VDZ56140.1"/>
    <property type="molecule type" value="Genomic_DNA"/>
</dbReference>
<accession>A0A3S4DIQ5</accession>